<proteinExistence type="predicted"/>
<gene>
    <name evidence="1" type="ORF">MRL64_15085</name>
</gene>
<evidence type="ECO:0000313" key="1">
    <source>
        <dbReference type="EMBL" id="XAG63279.1"/>
    </source>
</evidence>
<organism evidence="1">
    <name type="scientific">bacterium 19MO02SH05</name>
    <dbReference type="NCBI Taxonomy" id="2920696"/>
    <lineage>
        <taxon>Bacteria</taxon>
    </lineage>
</organism>
<sequence>MRFISLFILSVFMFGCVTVPEYLKYPEQYESYGSNIRAVNYGSSVKIEYKSPSILETEASDDAKLRRVKETGEVYIPQGGFVYLNIHSSTIGAADTQYWEVIVEDMQGNELARRQGEPTVAYYTIEHGMTFWHNLIVTPVDQEVKGNFKVFVNDLLLKRRSEFIVTLTK</sequence>
<reference evidence="1" key="1">
    <citation type="submission" date="2022-03" db="EMBL/GenBank/DDBJ databases">
        <title>Sea Food Isolates.</title>
        <authorList>
            <person name="Li c."/>
        </authorList>
    </citation>
    <scope>NUCLEOTIDE SEQUENCE</scope>
    <source>
        <strain evidence="1">19MO02SH05</strain>
    </source>
</reference>
<dbReference type="AlphaFoldDB" id="A0AAU6TNT7"/>
<dbReference type="PROSITE" id="PS51257">
    <property type="entry name" value="PROKAR_LIPOPROTEIN"/>
    <property type="match status" value="1"/>
</dbReference>
<accession>A0AAU6TNT7</accession>
<protein>
    <submittedName>
        <fullName evidence="1">Uncharacterized protein</fullName>
    </submittedName>
</protein>
<name>A0AAU6TNT7_UNCXX</name>
<dbReference type="EMBL" id="CP095343">
    <property type="protein sequence ID" value="XAG63279.1"/>
    <property type="molecule type" value="Genomic_DNA"/>
</dbReference>